<feature type="transmembrane region" description="Helical" evidence="12">
    <location>
        <begin position="165"/>
        <end position="184"/>
    </location>
</feature>
<dbReference type="GO" id="GO:0019866">
    <property type="term" value="C:organelle inner membrane"/>
    <property type="evidence" value="ECO:0007669"/>
    <property type="project" value="InterPro"/>
</dbReference>
<dbReference type="Pfam" id="PF00367">
    <property type="entry name" value="PTS_EIIB"/>
    <property type="match status" value="1"/>
</dbReference>
<feature type="transmembrane region" description="Helical" evidence="12">
    <location>
        <begin position="286"/>
        <end position="302"/>
    </location>
</feature>
<feature type="transmembrane region" description="Helical" evidence="12">
    <location>
        <begin position="259"/>
        <end position="279"/>
    </location>
</feature>
<evidence type="ECO:0000256" key="8">
    <source>
        <dbReference type="ARBA" id="ARBA00022777"/>
    </source>
</evidence>
<feature type="active site" description="Phosphocysteine intermediate; for EIIB activity" evidence="11">
    <location>
        <position position="436"/>
    </location>
</feature>
<feature type="transmembrane region" description="Helical" evidence="12">
    <location>
        <begin position="54"/>
        <end position="80"/>
    </location>
</feature>
<dbReference type="PROSITE" id="PS51103">
    <property type="entry name" value="PTS_EIIC_TYPE_1"/>
    <property type="match status" value="1"/>
</dbReference>
<comment type="caution">
    <text evidence="15">The sequence shown here is derived from an EMBL/GenBank/DDBJ whole genome shotgun (WGS) entry which is preliminary data.</text>
</comment>
<dbReference type="PANTHER" id="PTHR30009">
    <property type="entry name" value="CYTOCHROME C-TYPE SYNTHESIS PROTEIN AND PTS TRANSMEMBRANE COMPONENT"/>
    <property type="match status" value="1"/>
</dbReference>
<evidence type="ECO:0000256" key="12">
    <source>
        <dbReference type="SAM" id="Phobius"/>
    </source>
</evidence>
<dbReference type="InterPro" id="IPR001996">
    <property type="entry name" value="PTS_IIB_1"/>
</dbReference>
<keyword evidence="6" id="KW-0598">Phosphotransferase system</keyword>
<dbReference type="InterPro" id="IPR013013">
    <property type="entry name" value="PTS_EIIC_1"/>
</dbReference>
<dbReference type="AlphaFoldDB" id="A0A941CR11"/>
<evidence type="ECO:0000256" key="5">
    <source>
        <dbReference type="ARBA" id="ARBA00022679"/>
    </source>
</evidence>
<reference evidence="15" key="1">
    <citation type="submission" date="2021-04" db="EMBL/GenBank/DDBJ databases">
        <title>Proteiniclasticum sedimins sp. nov., an obligate anaerobic bacterium isolated from anaerobic sludge.</title>
        <authorList>
            <person name="Liu J."/>
        </authorList>
    </citation>
    <scope>NUCLEOTIDE SEQUENCE</scope>
    <source>
        <strain evidence="15">BAD-10</strain>
    </source>
</reference>
<dbReference type="GO" id="GO:0015764">
    <property type="term" value="P:N-acetylglucosamine transport"/>
    <property type="evidence" value="ECO:0007669"/>
    <property type="project" value="TreeGrafter"/>
</dbReference>
<dbReference type="Gene3D" id="3.30.1360.60">
    <property type="entry name" value="Glucose permease domain IIB"/>
    <property type="match status" value="1"/>
</dbReference>
<evidence type="ECO:0000256" key="11">
    <source>
        <dbReference type="PROSITE-ProRule" id="PRU00421"/>
    </source>
</evidence>
<dbReference type="CDD" id="cd00212">
    <property type="entry name" value="PTS_IIB_glc"/>
    <property type="match status" value="1"/>
</dbReference>
<keyword evidence="7 12" id="KW-0812">Transmembrane</keyword>
<dbReference type="GO" id="GO:0009401">
    <property type="term" value="P:phosphoenolpyruvate-dependent sugar phosphotransferase system"/>
    <property type="evidence" value="ECO:0007669"/>
    <property type="project" value="UniProtKB-KW"/>
</dbReference>
<accession>A0A941CR11</accession>
<keyword evidence="4" id="KW-0762">Sugar transport</keyword>
<feature type="transmembrane region" description="Helical" evidence="12">
    <location>
        <begin position="87"/>
        <end position="104"/>
    </location>
</feature>
<sequence length="493" mass="54043">MEIRLVKLKNRTFAFSQRLGKALMFPISVLPAAGIMVGIGHWMDSFGWGRGSFLSALLTAVGMIILDNIPILFAAGVALGMARERDGAAAMAGILAYLVITRMLSPESVAQFQGKALERVDPAFSYIGNQFTGILSGLVAAKTYNRFHQLQLPTGFSFFGGKRSVPLVSALLAVPISMGLYALWPILYNSLVDFGKGISNLGALGAGIYGFMNRLLLPLGLHHPLNSVFWFDVIGINDIGNFWSSQGTYGVTGRYQAGFFPVMMFGLPGAALAMAHAAYPGKKKQTRSFMLTSAFASFFTGITEPLEFSFMFAAPPLYVLHAALTGLSLYLSAKFQWIAGFGFSAGFTDFFLSIRMPFAKNLPMLLVLGIVLFFTYFLLFTAAIRKFNILTPGREKRREVDTSAAENLYTTNYRRFAKNLLKACGGAENIVSLDCCITRLRLEVKDSRLVHTKRITEMGVLGIREMEPGLQIIIGPQVAYILDEMQKLIHGKG</sequence>
<evidence type="ECO:0000313" key="15">
    <source>
        <dbReference type="EMBL" id="MBR0576203.1"/>
    </source>
</evidence>
<name>A0A941CR11_9CLOT</name>
<organism evidence="15 16">
    <name type="scientific">Proteiniclasticum sediminis</name>
    <dbReference type="NCBI Taxonomy" id="2804028"/>
    <lineage>
        <taxon>Bacteria</taxon>
        <taxon>Bacillati</taxon>
        <taxon>Bacillota</taxon>
        <taxon>Clostridia</taxon>
        <taxon>Eubacteriales</taxon>
        <taxon>Clostridiaceae</taxon>
        <taxon>Proteiniclasticum</taxon>
    </lineage>
</organism>
<proteinExistence type="predicted"/>
<feature type="transmembrane region" description="Helical" evidence="12">
    <location>
        <begin position="364"/>
        <end position="384"/>
    </location>
</feature>
<evidence type="ECO:0000313" key="16">
    <source>
        <dbReference type="Proteomes" id="UP000675379"/>
    </source>
</evidence>
<dbReference type="InterPro" id="IPR003352">
    <property type="entry name" value="PTS_EIIC"/>
</dbReference>
<feature type="transmembrane region" description="Helical" evidence="12">
    <location>
        <begin position="21"/>
        <end position="42"/>
    </location>
</feature>
<dbReference type="Pfam" id="PF02378">
    <property type="entry name" value="PTS_EIIC"/>
    <property type="match status" value="1"/>
</dbReference>
<dbReference type="NCBIfam" id="TIGR00826">
    <property type="entry name" value="EIIB_glc"/>
    <property type="match status" value="1"/>
</dbReference>
<dbReference type="PROSITE" id="PS51098">
    <property type="entry name" value="PTS_EIIB_TYPE_1"/>
    <property type="match status" value="1"/>
</dbReference>
<evidence type="ECO:0000256" key="1">
    <source>
        <dbReference type="ARBA" id="ARBA00004651"/>
    </source>
</evidence>
<evidence type="ECO:0000259" key="13">
    <source>
        <dbReference type="PROSITE" id="PS51098"/>
    </source>
</evidence>
<keyword evidence="5" id="KW-0808">Transferase</keyword>
<dbReference type="SUPFAM" id="SSF55604">
    <property type="entry name" value="Glucose permease domain IIB"/>
    <property type="match status" value="1"/>
</dbReference>
<feature type="domain" description="PTS EIIB type-1" evidence="13">
    <location>
        <begin position="414"/>
        <end position="493"/>
    </location>
</feature>
<dbReference type="InterPro" id="IPR036878">
    <property type="entry name" value="Glu_permease_IIB"/>
</dbReference>
<keyword evidence="16" id="KW-1185">Reference proteome</keyword>
<keyword evidence="8" id="KW-0418">Kinase</keyword>
<dbReference type="GO" id="GO:0016301">
    <property type="term" value="F:kinase activity"/>
    <property type="evidence" value="ECO:0007669"/>
    <property type="project" value="UniProtKB-KW"/>
</dbReference>
<evidence type="ECO:0000256" key="2">
    <source>
        <dbReference type="ARBA" id="ARBA00022448"/>
    </source>
</evidence>
<dbReference type="EMBL" id="JAGSCS010000008">
    <property type="protein sequence ID" value="MBR0576203.1"/>
    <property type="molecule type" value="Genomic_DNA"/>
</dbReference>
<evidence type="ECO:0000259" key="14">
    <source>
        <dbReference type="PROSITE" id="PS51103"/>
    </source>
</evidence>
<evidence type="ECO:0000256" key="9">
    <source>
        <dbReference type="ARBA" id="ARBA00022989"/>
    </source>
</evidence>
<keyword evidence="3" id="KW-1003">Cell membrane</keyword>
<dbReference type="RefSeq" id="WP_211801028.1">
    <property type="nucleotide sequence ID" value="NZ_JAGSCS010000008.1"/>
</dbReference>
<dbReference type="GO" id="GO:0015572">
    <property type="term" value="F:N-acetylglucosamine transmembrane transporter activity"/>
    <property type="evidence" value="ECO:0007669"/>
    <property type="project" value="InterPro"/>
</dbReference>
<dbReference type="PROSITE" id="PS01035">
    <property type="entry name" value="PTS_EIIB_TYPE_1_CYS"/>
    <property type="match status" value="1"/>
</dbReference>
<evidence type="ECO:0000256" key="6">
    <source>
        <dbReference type="ARBA" id="ARBA00022683"/>
    </source>
</evidence>
<dbReference type="InterPro" id="IPR050429">
    <property type="entry name" value="PTS_Glucose_EIICBA"/>
</dbReference>
<dbReference type="PANTHER" id="PTHR30009:SF4">
    <property type="entry name" value="PTS SYSTEM N-ACETYLGLUCOSAMINE-SPECIFIC EIICBA COMPONENT"/>
    <property type="match status" value="1"/>
</dbReference>
<keyword evidence="9 12" id="KW-1133">Transmembrane helix</keyword>
<evidence type="ECO:0000256" key="4">
    <source>
        <dbReference type="ARBA" id="ARBA00022597"/>
    </source>
</evidence>
<keyword evidence="2" id="KW-0813">Transport</keyword>
<evidence type="ECO:0000256" key="7">
    <source>
        <dbReference type="ARBA" id="ARBA00022692"/>
    </source>
</evidence>
<evidence type="ECO:0000256" key="10">
    <source>
        <dbReference type="ARBA" id="ARBA00023136"/>
    </source>
</evidence>
<feature type="domain" description="PTS EIIC type-1" evidence="14">
    <location>
        <begin position="10"/>
        <end position="396"/>
    </location>
</feature>
<dbReference type="InterPro" id="IPR010974">
    <property type="entry name" value="PTS_IIBC_nag"/>
</dbReference>
<dbReference type="InterPro" id="IPR018113">
    <property type="entry name" value="PTrfase_EIIB_Cys"/>
</dbReference>
<dbReference type="Proteomes" id="UP000675379">
    <property type="component" value="Unassembled WGS sequence"/>
</dbReference>
<feature type="transmembrane region" description="Helical" evidence="12">
    <location>
        <begin position="337"/>
        <end position="358"/>
    </location>
</feature>
<dbReference type="GO" id="GO:0090563">
    <property type="term" value="F:protein-phosphocysteine-sugar phosphotransferase activity"/>
    <property type="evidence" value="ECO:0007669"/>
    <property type="project" value="TreeGrafter"/>
</dbReference>
<protein>
    <submittedName>
        <fullName evidence="15">PTS transporter subunit EIIC</fullName>
    </submittedName>
</protein>
<keyword evidence="10 12" id="KW-0472">Membrane</keyword>
<comment type="subcellular location">
    <subcellularLocation>
        <location evidence="1">Cell membrane</location>
        <topology evidence="1">Multi-pass membrane protein</topology>
    </subcellularLocation>
</comment>
<dbReference type="GO" id="GO:0008982">
    <property type="term" value="F:protein-N(PI)-phosphohistidine-sugar phosphotransferase activity"/>
    <property type="evidence" value="ECO:0007669"/>
    <property type="project" value="InterPro"/>
</dbReference>
<gene>
    <name evidence="15" type="ORF">KCG48_07585</name>
</gene>
<dbReference type="GO" id="GO:0005886">
    <property type="term" value="C:plasma membrane"/>
    <property type="evidence" value="ECO:0007669"/>
    <property type="project" value="UniProtKB-SubCell"/>
</dbReference>
<dbReference type="NCBIfam" id="TIGR01998">
    <property type="entry name" value="PTS-II-BC-nag"/>
    <property type="match status" value="1"/>
</dbReference>
<evidence type="ECO:0000256" key="3">
    <source>
        <dbReference type="ARBA" id="ARBA00022475"/>
    </source>
</evidence>